<dbReference type="Pfam" id="PF12704">
    <property type="entry name" value="MacB_PCD"/>
    <property type="match status" value="1"/>
</dbReference>
<evidence type="ECO:0000259" key="9">
    <source>
        <dbReference type="Pfam" id="PF12704"/>
    </source>
</evidence>
<keyword evidence="5 7" id="KW-0472">Membrane</keyword>
<accession>A0A2Z6AU99</accession>
<evidence type="ECO:0000256" key="3">
    <source>
        <dbReference type="ARBA" id="ARBA00022692"/>
    </source>
</evidence>
<evidence type="ECO:0008006" key="12">
    <source>
        <dbReference type="Google" id="ProtNLM"/>
    </source>
</evidence>
<dbReference type="InterPro" id="IPR025857">
    <property type="entry name" value="MacB_PCD"/>
</dbReference>
<dbReference type="GO" id="GO:0005886">
    <property type="term" value="C:plasma membrane"/>
    <property type="evidence" value="ECO:0007669"/>
    <property type="project" value="UniProtKB-SubCell"/>
</dbReference>
<comment type="subcellular location">
    <subcellularLocation>
        <location evidence="1">Cell membrane</location>
        <topology evidence="1">Multi-pass membrane protein</topology>
    </subcellularLocation>
</comment>
<feature type="transmembrane region" description="Helical" evidence="7">
    <location>
        <begin position="260"/>
        <end position="284"/>
    </location>
</feature>
<dbReference type="PANTHER" id="PTHR30572">
    <property type="entry name" value="MEMBRANE COMPONENT OF TRANSPORTER-RELATED"/>
    <property type="match status" value="1"/>
</dbReference>
<organism evidence="10 11">
    <name type="scientific">Desulfovibrio ferrophilus</name>
    <dbReference type="NCBI Taxonomy" id="241368"/>
    <lineage>
        <taxon>Bacteria</taxon>
        <taxon>Pseudomonadati</taxon>
        <taxon>Thermodesulfobacteriota</taxon>
        <taxon>Desulfovibrionia</taxon>
        <taxon>Desulfovibrionales</taxon>
        <taxon>Desulfovibrionaceae</taxon>
        <taxon>Desulfovibrio</taxon>
    </lineage>
</organism>
<dbReference type="Pfam" id="PF02687">
    <property type="entry name" value="FtsX"/>
    <property type="match status" value="1"/>
</dbReference>
<evidence type="ECO:0000256" key="4">
    <source>
        <dbReference type="ARBA" id="ARBA00022989"/>
    </source>
</evidence>
<feature type="transmembrane region" description="Helical" evidence="7">
    <location>
        <begin position="349"/>
        <end position="370"/>
    </location>
</feature>
<keyword evidence="3 7" id="KW-0812">Transmembrane</keyword>
<proteinExistence type="inferred from homology"/>
<name>A0A2Z6AU99_9BACT</name>
<sequence>MNILTIPLRSSRRKWLRSLLLLVVFTLGVSSIVALNNVSRVVGQSLEKKLTAFGANILVYPTSDTLTVSYGGFNLGDMLVDVRYLQEAHTTTQIRGIKNSANIASVAPKLVTMHELGGTSVGLVGVRFEAEQTIKGYWAVNGSYPSGGAQVLLGSAVAERLGLAPGDDLTPLGLSAKVSGLLLPTGSDDDNVVLADLSYVQELTGNPGAVSFVEVAALCAGCPIEDIVQQIADTLPGVEVKALQSIVKQRMYSVNFVKQLILAVSIIILLTACSMVGLSMLSAVNERKKEIGVLRSLGYSRRAIFGIFCFEALFIGALSGLVGYVAGYALSFKVASVLGITTDANLSFVPLHLLVTIGFVAVVTIISAAIPAAKASRIDPAEALISL</sequence>
<dbReference type="RefSeq" id="WP_126375606.1">
    <property type="nucleotide sequence ID" value="NZ_AP017378.1"/>
</dbReference>
<keyword evidence="11" id="KW-1185">Reference proteome</keyword>
<evidence type="ECO:0000256" key="2">
    <source>
        <dbReference type="ARBA" id="ARBA00022475"/>
    </source>
</evidence>
<dbReference type="GO" id="GO:0022857">
    <property type="term" value="F:transmembrane transporter activity"/>
    <property type="evidence" value="ECO:0007669"/>
    <property type="project" value="TreeGrafter"/>
</dbReference>
<dbReference type="Proteomes" id="UP000269883">
    <property type="component" value="Chromosome"/>
</dbReference>
<evidence type="ECO:0000256" key="5">
    <source>
        <dbReference type="ARBA" id="ARBA00023136"/>
    </source>
</evidence>
<keyword evidence="4 7" id="KW-1133">Transmembrane helix</keyword>
<reference evidence="10 11" key="1">
    <citation type="journal article" date="2018" name="Sci. Adv.">
        <title>Multi-heme cytochromes provide a pathway for survival in energy-limited environments.</title>
        <authorList>
            <person name="Deng X."/>
            <person name="Dohmae N."/>
            <person name="Nealson K.H."/>
            <person name="Hashimoto K."/>
            <person name="Okamoto A."/>
        </authorList>
    </citation>
    <scope>NUCLEOTIDE SEQUENCE [LARGE SCALE GENOMIC DNA]</scope>
    <source>
        <strain evidence="10 11">IS5</strain>
    </source>
</reference>
<dbReference type="InterPro" id="IPR050250">
    <property type="entry name" value="Macrolide_Exporter_MacB"/>
</dbReference>
<feature type="domain" description="MacB-like periplasmic core" evidence="9">
    <location>
        <begin position="18"/>
        <end position="213"/>
    </location>
</feature>
<feature type="transmembrane region" description="Helical" evidence="7">
    <location>
        <begin position="304"/>
        <end position="329"/>
    </location>
</feature>
<evidence type="ECO:0000256" key="6">
    <source>
        <dbReference type="ARBA" id="ARBA00038076"/>
    </source>
</evidence>
<dbReference type="OrthoDB" id="239678at2"/>
<evidence type="ECO:0000313" key="10">
    <source>
        <dbReference type="EMBL" id="BBD06799.1"/>
    </source>
</evidence>
<dbReference type="AlphaFoldDB" id="A0A2Z6AU99"/>
<feature type="domain" description="ABC3 transporter permease C-terminal" evidence="8">
    <location>
        <begin position="263"/>
        <end position="380"/>
    </location>
</feature>
<keyword evidence="2" id="KW-1003">Cell membrane</keyword>
<evidence type="ECO:0000259" key="8">
    <source>
        <dbReference type="Pfam" id="PF02687"/>
    </source>
</evidence>
<evidence type="ECO:0000313" key="11">
    <source>
        <dbReference type="Proteomes" id="UP000269883"/>
    </source>
</evidence>
<dbReference type="InterPro" id="IPR003838">
    <property type="entry name" value="ABC3_permease_C"/>
</dbReference>
<gene>
    <name evidence="10" type="ORF">DFE_0073</name>
</gene>
<comment type="similarity">
    <text evidence="6">Belongs to the ABC-4 integral membrane protein family.</text>
</comment>
<dbReference type="KEGG" id="dfl:DFE_0073"/>
<dbReference type="PANTHER" id="PTHR30572:SF4">
    <property type="entry name" value="ABC TRANSPORTER PERMEASE YTRF"/>
    <property type="match status" value="1"/>
</dbReference>
<evidence type="ECO:0000256" key="7">
    <source>
        <dbReference type="SAM" id="Phobius"/>
    </source>
</evidence>
<evidence type="ECO:0000256" key="1">
    <source>
        <dbReference type="ARBA" id="ARBA00004651"/>
    </source>
</evidence>
<protein>
    <recommendedName>
        <fullName evidence="12">ABC transporter permease</fullName>
    </recommendedName>
</protein>
<dbReference type="EMBL" id="AP017378">
    <property type="protein sequence ID" value="BBD06799.1"/>
    <property type="molecule type" value="Genomic_DNA"/>
</dbReference>